<proteinExistence type="inferred from homology"/>
<feature type="compositionally biased region" description="Gly residues" evidence="2">
    <location>
        <begin position="424"/>
        <end position="439"/>
    </location>
</feature>
<evidence type="ECO:0000313" key="5">
    <source>
        <dbReference type="Proteomes" id="UP001596174"/>
    </source>
</evidence>
<evidence type="ECO:0000256" key="1">
    <source>
        <dbReference type="ARBA" id="ARBA00010652"/>
    </source>
</evidence>
<feature type="domain" description="PPE" evidence="3">
    <location>
        <begin position="67"/>
        <end position="156"/>
    </location>
</feature>
<evidence type="ECO:0000313" key="4">
    <source>
        <dbReference type="EMBL" id="MFC5909337.1"/>
    </source>
</evidence>
<dbReference type="Pfam" id="PF00823">
    <property type="entry name" value="PPE"/>
    <property type="match status" value="1"/>
</dbReference>
<protein>
    <submittedName>
        <fullName evidence="4">WXG100 family type VII secretion target</fullName>
    </submittedName>
</protein>
<dbReference type="InterPro" id="IPR038332">
    <property type="entry name" value="PPE_sf"/>
</dbReference>
<accession>A0ABW1G702</accession>
<dbReference type="EMBL" id="JBHSQJ010000078">
    <property type="protein sequence ID" value="MFC5909337.1"/>
    <property type="molecule type" value="Genomic_DNA"/>
</dbReference>
<keyword evidence="5" id="KW-1185">Reference proteome</keyword>
<dbReference type="InterPro" id="IPR000030">
    <property type="entry name" value="PPE_dom"/>
</dbReference>
<reference evidence="5" key="1">
    <citation type="journal article" date="2019" name="Int. J. Syst. Evol. Microbiol.">
        <title>The Global Catalogue of Microorganisms (GCM) 10K type strain sequencing project: providing services to taxonomists for standard genome sequencing and annotation.</title>
        <authorList>
            <consortium name="The Broad Institute Genomics Platform"/>
            <consortium name="The Broad Institute Genome Sequencing Center for Infectious Disease"/>
            <person name="Wu L."/>
            <person name="Ma J."/>
        </authorList>
    </citation>
    <scope>NUCLEOTIDE SEQUENCE [LARGE SCALE GENOMIC DNA]</scope>
    <source>
        <strain evidence="5">JCM 4816</strain>
    </source>
</reference>
<feature type="region of interest" description="Disordered" evidence="2">
    <location>
        <begin position="218"/>
        <end position="338"/>
    </location>
</feature>
<dbReference type="InterPro" id="IPR036689">
    <property type="entry name" value="ESAT-6-like_sf"/>
</dbReference>
<dbReference type="Gene3D" id="1.20.1260.20">
    <property type="entry name" value="PPE superfamily"/>
    <property type="match status" value="1"/>
</dbReference>
<gene>
    <name evidence="4" type="ORF">ACFP3V_19220</name>
</gene>
<name>A0ABW1G702_9ACTN</name>
<dbReference type="Proteomes" id="UP001596174">
    <property type="component" value="Unassembled WGS sequence"/>
</dbReference>
<evidence type="ECO:0000256" key="2">
    <source>
        <dbReference type="SAM" id="MobiDB-lite"/>
    </source>
</evidence>
<comment type="caution">
    <text evidence="4">The sequence shown here is derived from an EMBL/GenBank/DDBJ whole genome shotgun (WGS) entry which is preliminary data.</text>
</comment>
<dbReference type="SUPFAM" id="SSF140453">
    <property type="entry name" value="EsxAB dimer-like"/>
    <property type="match status" value="1"/>
</dbReference>
<organism evidence="4 5">
    <name type="scientific">Streptacidiphilus monticola</name>
    <dbReference type="NCBI Taxonomy" id="2161674"/>
    <lineage>
        <taxon>Bacteria</taxon>
        <taxon>Bacillati</taxon>
        <taxon>Actinomycetota</taxon>
        <taxon>Actinomycetes</taxon>
        <taxon>Kitasatosporales</taxon>
        <taxon>Streptomycetaceae</taxon>
        <taxon>Streptacidiphilus</taxon>
    </lineage>
</organism>
<feature type="region of interest" description="Disordered" evidence="2">
    <location>
        <begin position="418"/>
        <end position="454"/>
    </location>
</feature>
<feature type="compositionally biased region" description="Gly residues" evidence="2">
    <location>
        <begin position="262"/>
        <end position="275"/>
    </location>
</feature>
<comment type="similarity">
    <text evidence="1">Belongs to the mycobacterial PPE family.</text>
</comment>
<evidence type="ECO:0000259" key="3">
    <source>
        <dbReference type="Pfam" id="PF00823"/>
    </source>
</evidence>
<feature type="region of interest" description="Disordered" evidence="2">
    <location>
        <begin position="16"/>
        <end position="52"/>
    </location>
</feature>
<feature type="compositionally biased region" description="Gly residues" evidence="2">
    <location>
        <begin position="314"/>
        <end position="331"/>
    </location>
</feature>
<feature type="compositionally biased region" description="Gly residues" evidence="2">
    <location>
        <begin position="295"/>
        <end position="304"/>
    </location>
</feature>
<sequence length="474" mass="48437">MTYYDPTAEQQIYQYQQQQQQQADNQWKSVEQQHRGGSQPGHGGFTTDFESHGGGLKGLRNMIMHTDPEAMHNVAARWTAIHDSLNETAGQLKTHVNNLLENWSGDSAEAFRTNATNLHTSLTNGAQYAQNASAAMSDAAFALQEAKNNMPDEPSLWDRGSRALTSERQDWQFKQDAAQYGLEAALKKDGGQLSANEEAHQQAVVVMEKLGTKYNEASAKLDERPVRGGDGGVWPPAPSKTYQPVGSSGGTSTSPKHEGMVTGHGGDPGGHGGVTGVRDPGTGGTTHYPTDPTGGIHGGSGGGNVPNPTTTIDGGPGGPHSGGGLDHGTGGDPNYHGIGLGDGGGGGAANGAHGGLYGGMGPLGTGGAGEGGVLGGGRRGSRLGGAAGEGALGAGAESEEALAARNARLAAAKERAAAEAASGERGGTGMGMGMGGLGRGNSSKKKRKARAGYLVEDEETWDVDGEPNPNVIDF</sequence>
<dbReference type="RefSeq" id="WP_380585039.1">
    <property type="nucleotide sequence ID" value="NZ_JBHSQJ010000078.1"/>
</dbReference>